<keyword evidence="2" id="KW-0496">Mitochondrion</keyword>
<organism evidence="2">
    <name type="scientific">Picea glauca</name>
    <name type="common">White spruce</name>
    <name type="synonym">Pinus glauca</name>
    <dbReference type="NCBI Taxonomy" id="3330"/>
    <lineage>
        <taxon>Eukaryota</taxon>
        <taxon>Viridiplantae</taxon>
        <taxon>Streptophyta</taxon>
        <taxon>Embryophyta</taxon>
        <taxon>Tracheophyta</taxon>
        <taxon>Spermatophyta</taxon>
        <taxon>Pinopsida</taxon>
        <taxon>Pinidae</taxon>
        <taxon>Conifers I</taxon>
        <taxon>Pinales</taxon>
        <taxon>Pinaceae</taxon>
        <taxon>Picea</taxon>
    </lineage>
</organism>
<comment type="caution">
    <text evidence="2">The sequence shown here is derived from an EMBL/GenBank/DDBJ whole genome shotgun (WGS) entry which is preliminary data.</text>
</comment>
<sequence length="50" mass="5744">MHLCIYPTTIIDFSILMVIIREVRSLRFLTPATIIEFFILMIMELATGGV</sequence>
<keyword evidence="1" id="KW-0812">Transmembrane</keyword>
<gene>
    <name evidence="2" type="ORF">ABT39_MTgene4258</name>
</gene>
<geneLocation type="mitochondrion" evidence="2"/>
<proteinExistence type="predicted"/>
<keyword evidence="1" id="KW-1133">Transmembrane helix</keyword>
<dbReference type="EMBL" id="LKAM01000004">
    <property type="protein sequence ID" value="KUM48922.1"/>
    <property type="molecule type" value="Genomic_DNA"/>
</dbReference>
<keyword evidence="1" id="KW-0472">Membrane</keyword>
<dbReference type="AlphaFoldDB" id="A0A124GNI5"/>
<protein>
    <submittedName>
        <fullName evidence="2">Uncharacterized protein</fullName>
    </submittedName>
</protein>
<evidence type="ECO:0000256" key="1">
    <source>
        <dbReference type="SAM" id="Phobius"/>
    </source>
</evidence>
<name>A0A124GNI5_PICGL</name>
<evidence type="ECO:0000313" key="2">
    <source>
        <dbReference type="EMBL" id="KUM48922.1"/>
    </source>
</evidence>
<accession>A0A124GNI5</accession>
<feature type="transmembrane region" description="Helical" evidence="1">
    <location>
        <begin position="26"/>
        <end position="46"/>
    </location>
</feature>
<reference evidence="2" key="1">
    <citation type="journal article" date="2015" name="Genome Biol. Evol.">
        <title>Organellar Genomes of White Spruce (Picea glauca): Assembly and Annotation.</title>
        <authorList>
            <person name="Jackman S.D."/>
            <person name="Warren R.L."/>
            <person name="Gibb E.A."/>
            <person name="Vandervalk B.P."/>
            <person name="Mohamadi H."/>
            <person name="Chu J."/>
            <person name="Raymond A."/>
            <person name="Pleasance S."/>
            <person name="Coope R."/>
            <person name="Wildung M.R."/>
            <person name="Ritland C.E."/>
            <person name="Bousquet J."/>
            <person name="Jones S.J."/>
            <person name="Bohlmann J."/>
            <person name="Birol I."/>
        </authorList>
    </citation>
    <scope>NUCLEOTIDE SEQUENCE [LARGE SCALE GENOMIC DNA]</scope>
    <source>
        <tissue evidence="2">Flushing bud</tissue>
    </source>
</reference>